<dbReference type="OMA" id="NMKACAR"/>
<organism evidence="10 11">
    <name type="scientific">Eutrema salsugineum</name>
    <name type="common">Saltwater cress</name>
    <name type="synonym">Sisymbrium salsugineum</name>
    <dbReference type="NCBI Taxonomy" id="72664"/>
    <lineage>
        <taxon>Eukaryota</taxon>
        <taxon>Viridiplantae</taxon>
        <taxon>Streptophyta</taxon>
        <taxon>Embryophyta</taxon>
        <taxon>Tracheophyta</taxon>
        <taxon>Spermatophyta</taxon>
        <taxon>Magnoliopsida</taxon>
        <taxon>eudicotyledons</taxon>
        <taxon>Gunneridae</taxon>
        <taxon>Pentapetalae</taxon>
        <taxon>rosids</taxon>
        <taxon>malvids</taxon>
        <taxon>Brassicales</taxon>
        <taxon>Brassicaceae</taxon>
        <taxon>Eutremeae</taxon>
        <taxon>Eutrema</taxon>
    </lineage>
</organism>
<dbReference type="GO" id="GO:0005524">
    <property type="term" value="F:ATP binding"/>
    <property type="evidence" value="ECO:0007669"/>
    <property type="project" value="UniProtKB-UniRule"/>
</dbReference>
<dbReference type="PROSITE" id="PS50011">
    <property type="entry name" value="PROTEIN_KINASE_DOM"/>
    <property type="match status" value="1"/>
</dbReference>
<keyword evidence="2" id="KW-0723">Serine/threonine-protein kinase</keyword>
<dbReference type="EMBL" id="KI517683">
    <property type="protein sequence ID" value="ESQ35909.1"/>
    <property type="molecule type" value="Genomic_DNA"/>
</dbReference>
<feature type="compositionally biased region" description="Basic residues" evidence="8">
    <location>
        <begin position="23"/>
        <end position="39"/>
    </location>
</feature>
<keyword evidence="11" id="KW-1185">Reference proteome</keyword>
<gene>
    <name evidence="10" type="ORF">EUTSA_v10006949mg</name>
</gene>
<dbReference type="InterPro" id="IPR017441">
    <property type="entry name" value="Protein_kinase_ATP_BS"/>
</dbReference>
<dbReference type="Gramene" id="ESQ35909">
    <property type="protein sequence ID" value="ESQ35909"/>
    <property type="gene ID" value="EUTSA_v10006949mg"/>
</dbReference>
<feature type="compositionally biased region" description="Polar residues" evidence="8">
    <location>
        <begin position="1"/>
        <end position="15"/>
    </location>
</feature>
<feature type="compositionally biased region" description="Polar residues" evidence="8">
    <location>
        <begin position="71"/>
        <end position="81"/>
    </location>
</feature>
<proteinExistence type="inferred from homology"/>
<dbReference type="SMART" id="SM00220">
    <property type="entry name" value="S_TKc"/>
    <property type="match status" value="1"/>
</dbReference>
<feature type="region of interest" description="Disordered" evidence="8">
    <location>
        <begin position="685"/>
        <end position="710"/>
    </location>
</feature>
<evidence type="ECO:0000256" key="8">
    <source>
        <dbReference type="SAM" id="MobiDB-lite"/>
    </source>
</evidence>
<evidence type="ECO:0000256" key="2">
    <source>
        <dbReference type="ARBA" id="ARBA00022527"/>
    </source>
</evidence>
<accession>V4KX08</accession>
<dbReference type="Pfam" id="PF00069">
    <property type="entry name" value="Pkinase"/>
    <property type="match status" value="1"/>
</dbReference>
<protein>
    <recommendedName>
        <fullName evidence="9">Protein kinase domain-containing protein</fullName>
    </recommendedName>
</protein>
<feature type="region of interest" description="Disordered" evidence="8">
    <location>
        <begin position="69"/>
        <end position="109"/>
    </location>
</feature>
<keyword evidence="4 7" id="KW-0547">Nucleotide-binding</keyword>
<evidence type="ECO:0000256" key="5">
    <source>
        <dbReference type="ARBA" id="ARBA00022777"/>
    </source>
</evidence>
<keyword evidence="3" id="KW-0808">Transferase</keyword>
<dbReference type="GO" id="GO:0005634">
    <property type="term" value="C:nucleus"/>
    <property type="evidence" value="ECO:0007669"/>
    <property type="project" value="TreeGrafter"/>
</dbReference>
<dbReference type="GO" id="GO:0000307">
    <property type="term" value="C:cyclin-dependent protein kinase holoenzyme complex"/>
    <property type="evidence" value="ECO:0007669"/>
    <property type="project" value="TreeGrafter"/>
</dbReference>
<sequence>MGCNCSKGTRANDSENNNNNVKERRRKPNSKTTPKKKKNSASSTKADVGSEERAGFINNEPTFRLLLPTDAKNNASSTPISSDEAEKKANLERKSSRSVFQRRPTIDTNKLGTLQQPKMTRISSVSNGERGAQVMAGWPSWLAAVAGEAINGWIPRKADSFEKLEKIGQGTYSSVYKARDLETNQLVALKKVRFANMDPESVRFMAREIIILRRLNHPNVMKLEGLITSRVSGSMYLIFEYMEHDLAGLASTPGVKFSEAQIKCYMKQLLHGLEHCHSRGVLHRDIKGSNLLLDHNNNLKIGDFGLANFYGVHQKQPLTSRVVTLWYRPPELLLGSTDYEVTVDLWSTGCILAELFTGKPIMPGRTEVEQLHKIFKLCGSPSEEYWKRSKLPHATIFKPQHPYKRCVAETFKSLPSSALALVEVLLSVEPDARGTTAHALQSEFFTTKPFASDPSSLPKYQPRKEIDVKLREEEARRKKGTSGKQNESKQVSKAVPAPDANAESLASIQKRQGQNNQTSMSEKFNPNEDAAGFRVEALKSGTAQNGYTRYGVSSVNRNGENVMIGSSRSPPRKELRTQRSFVQRGAAQLSKFSNSVAARDGSHFAIANPRWLEDRYNNNNGRQNDGDWSQRLMVKPRDSTKDRESIPGHGEKTERMNYSGPLASAGGSLDDMLKEHERQIQVAVRKARVDKKTTRQDNAQTRGFIAANSR</sequence>
<feature type="binding site" evidence="7">
    <location>
        <position position="190"/>
    </location>
    <ligand>
        <name>ATP</name>
        <dbReference type="ChEBI" id="CHEBI:30616"/>
    </ligand>
</feature>
<evidence type="ECO:0000256" key="6">
    <source>
        <dbReference type="ARBA" id="ARBA00022840"/>
    </source>
</evidence>
<name>V4KX08_EUTSA</name>
<dbReference type="Gene3D" id="1.10.510.10">
    <property type="entry name" value="Transferase(Phosphotransferase) domain 1"/>
    <property type="match status" value="1"/>
</dbReference>
<dbReference type="KEGG" id="eus:EUTSA_v10006949mg"/>
<dbReference type="AlphaFoldDB" id="V4KX08"/>
<feature type="compositionally biased region" description="Polar residues" evidence="8">
    <location>
        <begin position="482"/>
        <end position="491"/>
    </location>
</feature>
<dbReference type="Proteomes" id="UP000030689">
    <property type="component" value="Unassembled WGS sequence"/>
</dbReference>
<dbReference type="InterPro" id="IPR050108">
    <property type="entry name" value="CDK"/>
</dbReference>
<evidence type="ECO:0000256" key="7">
    <source>
        <dbReference type="PROSITE-ProRule" id="PRU10141"/>
    </source>
</evidence>
<feature type="region of interest" description="Disordered" evidence="8">
    <location>
        <begin position="1"/>
        <end position="55"/>
    </location>
</feature>
<dbReference type="Gene3D" id="3.30.200.20">
    <property type="entry name" value="Phosphorylase Kinase, domain 1"/>
    <property type="match status" value="1"/>
</dbReference>
<dbReference type="InterPro" id="IPR000719">
    <property type="entry name" value="Prot_kinase_dom"/>
</dbReference>
<dbReference type="eggNOG" id="KOG0600">
    <property type="taxonomic scope" value="Eukaryota"/>
</dbReference>
<dbReference type="OrthoDB" id="779276at2759"/>
<dbReference type="InterPro" id="IPR011009">
    <property type="entry name" value="Kinase-like_dom_sf"/>
</dbReference>
<feature type="compositionally biased region" description="Basic and acidic residues" evidence="8">
    <location>
        <begin position="635"/>
        <end position="655"/>
    </location>
</feature>
<dbReference type="InterPro" id="IPR008271">
    <property type="entry name" value="Ser/Thr_kinase_AS"/>
</dbReference>
<feature type="compositionally biased region" description="Basic and acidic residues" evidence="8">
    <location>
        <begin position="84"/>
        <end position="95"/>
    </location>
</feature>
<reference evidence="10 11" key="1">
    <citation type="journal article" date="2013" name="Front. Plant Sci.">
        <title>The Reference Genome of the Halophytic Plant Eutrema salsugineum.</title>
        <authorList>
            <person name="Yang R."/>
            <person name="Jarvis D.E."/>
            <person name="Chen H."/>
            <person name="Beilstein M.A."/>
            <person name="Grimwood J."/>
            <person name="Jenkins J."/>
            <person name="Shu S."/>
            <person name="Prochnik S."/>
            <person name="Xin M."/>
            <person name="Ma C."/>
            <person name="Schmutz J."/>
            <person name="Wing R.A."/>
            <person name="Mitchell-Olds T."/>
            <person name="Schumaker K.S."/>
            <person name="Wang X."/>
        </authorList>
    </citation>
    <scope>NUCLEOTIDE SEQUENCE [LARGE SCALE GENOMIC DNA]</scope>
</reference>
<dbReference type="PANTHER" id="PTHR24056">
    <property type="entry name" value="CELL DIVISION PROTEIN KINASE"/>
    <property type="match status" value="1"/>
</dbReference>
<feature type="region of interest" description="Disordered" evidence="8">
    <location>
        <begin position="619"/>
        <end position="668"/>
    </location>
</feature>
<evidence type="ECO:0000259" key="9">
    <source>
        <dbReference type="PROSITE" id="PS50011"/>
    </source>
</evidence>
<dbReference type="PANTHER" id="PTHR24056:SF397">
    <property type="entry name" value="OS11G0242500 PROTEIN"/>
    <property type="match status" value="1"/>
</dbReference>
<dbReference type="PROSITE" id="PS00107">
    <property type="entry name" value="PROTEIN_KINASE_ATP"/>
    <property type="match status" value="1"/>
</dbReference>
<keyword evidence="5" id="KW-0418">Kinase</keyword>
<comment type="similarity">
    <text evidence="1">Belongs to the protein kinase superfamily. CMGC Ser/Thr protein kinase family. CDC2/CDKX subfamily.</text>
</comment>
<evidence type="ECO:0000313" key="11">
    <source>
        <dbReference type="Proteomes" id="UP000030689"/>
    </source>
</evidence>
<dbReference type="PROSITE" id="PS00108">
    <property type="entry name" value="PROTEIN_KINASE_ST"/>
    <property type="match status" value="1"/>
</dbReference>
<keyword evidence="6 7" id="KW-0067">ATP-binding</keyword>
<dbReference type="CDD" id="cd07840">
    <property type="entry name" value="STKc_CDK9_like"/>
    <property type="match status" value="1"/>
</dbReference>
<evidence type="ECO:0000313" key="10">
    <source>
        <dbReference type="EMBL" id="ESQ35909.1"/>
    </source>
</evidence>
<dbReference type="SUPFAM" id="SSF56112">
    <property type="entry name" value="Protein kinase-like (PK-like)"/>
    <property type="match status" value="1"/>
</dbReference>
<feature type="domain" description="Protein kinase" evidence="9">
    <location>
        <begin position="161"/>
        <end position="445"/>
    </location>
</feature>
<dbReference type="STRING" id="72664.V4KX08"/>
<dbReference type="GO" id="GO:0032968">
    <property type="term" value="P:positive regulation of transcription elongation by RNA polymerase II"/>
    <property type="evidence" value="ECO:0007669"/>
    <property type="project" value="TreeGrafter"/>
</dbReference>
<dbReference type="GO" id="GO:0008353">
    <property type="term" value="F:RNA polymerase II CTD heptapeptide repeat kinase activity"/>
    <property type="evidence" value="ECO:0007669"/>
    <property type="project" value="TreeGrafter"/>
</dbReference>
<evidence type="ECO:0000256" key="3">
    <source>
        <dbReference type="ARBA" id="ARBA00022679"/>
    </source>
</evidence>
<dbReference type="FunFam" id="1.10.510.10:FF:000043">
    <property type="entry name" value="probable serine/threonine-protein kinase At1g54610"/>
    <property type="match status" value="1"/>
</dbReference>
<evidence type="ECO:0000256" key="1">
    <source>
        <dbReference type="ARBA" id="ARBA00006485"/>
    </source>
</evidence>
<feature type="region of interest" description="Disordered" evidence="8">
    <location>
        <begin position="474"/>
        <end position="526"/>
    </location>
</feature>
<feature type="compositionally biased region" description="Polar residues" evidence="8">
    <location>
        <begin position="504"/>
        <end position="524"/>
    </location>
</feature>
<evidence type="ECO:0000256" key="4">
    <source>
        <dbReference type="ARBA" id="ARBA00022741"/>
    </source>
</evidence>
<dbReference type="FunFam" id="3.30.200.20:FF:000021">
    <property type="entry name" value="probable serine/threonine-protein kinase At1g54610"/>
    <property type="match status" value="1"/>
</dbReference>